<dbReference type="OrthoDB" id="9803529at2"/>
<feature type="domain" description="SUF system FeS cluster assembly SufBD N-terminal" evidence="3">
    <location>
        <begin position="91"/>
        <end position="174"/>
    </location>
</feature>
<accession>A0A0U4FMX2</accession>
<evidence type="ECO:0000256" key="1">
    <source>
        <dbReference type="ARBA" id="ARBA00043967"/>
    </source>
</evidence>
<dbReference type="PANTHER" id="PTHR30508:SF1">
    <property type="entry name" value="UPF0051 PROTEIN ABCI8, CHLOROPLASTIC-RELATED"/>
    <property type="match status" value="1"/>
</dbReference>
<evidence type="ECO:0000313" key="4">
    <source>
        <dbReference type="EMBL" id="ALX47173.1"/>
    </source>
</evidence>
<dbReference type="RefSeq" id="WP_068440157.1">
    <property type="nucleotide sequence ID" value="NZ_CP013862.1"/>
</dbReference>
<dbReference type="AlphaFoldDB" id="A0A0U4FMX2"/>
<dbReference type="InterPro" id="IPR011542">
    <property type="entry name" value="SUF_FeS_clus_asmbl_SufD"/>
</dbReference>
<dbReference type="STRING" id="1472767.AOX59_00285"/>
<reference evidence="4 5" key="1">
    <citation type="submission" date="2016-01" db="EMBL/GenBank/DDBJ databases">
        <title>Complete genome sequence of strain Lentibacillus amyloliquefaciens LAM0015T isolated from saline sediment.</title>
        <authorList>
            <person name="Wang J.-L."/>
            <person name="He M.-X."/>
        </authorList>
    </citation>
    <scope>NUCLEOTIDE SEQUENCE [LARGE SCALE GENOMIC DNA]</scope>
    <source>
        <strain evidence="4 5">LAM0015</strain>
    </source>
</reference>
<proteinExistence type="inferred from homology"/>
<dbReference type="SUPFAM" id="SSF101960">
    <property type="entry name" value="Stabilizer of iron transporter SufD"/>
    <property type="match status" value="1"/>
</dbReference>
<dbReference type="InterPro" id="IPR045595">
    <property type="entry name" value="SufBD_N"/>
</dbReference>
<dbReference type="Pfam" id="PF01458">
    <property type="entry name" value="SUFBD_core"/>
    <property type="match status" value="1"/>
</dbReference>
<protein>
    <submittedName>
        <fullName evidence="4">Fe-S cluster assembly protein SufD</fullName>
    </submittedName>
</protein>
<name>A0A0U4FMX2_9BACI</name>
<dbReference type="KEGG" id="lao:AOX59_00285"/>
<dbReference type="InterPro" id="IPR037284">
    <property type="entry name" value="SUF_FeS_clus_asmbl_SufBD_sf"/>
</dbReference>
<feature type="domain" description="SUF system FeS cluster assembly SufBD core" evidence="2">
    <location>
        <begin position="178"/>
        <end position="410"/>
    </location>
</feature>
<organism evidence="4 5">
    <name type="scientific">Lentibacillus amyloliquefaciens</name>
    <dbReference type="NCBI Taxonomy" id="1472767"/>
    <lineage>
        <taxon>Bacteria</taxon>
        <taxon>Bacillati</taxon>
        <taxon>Bacillota</taxon>
        <taxon>Bacilli</taxon>
        <taxon>Bacillales</taxon>
        <taxon>Bacillaceae</taxon>
        <taxon>Lentibacillus</taxon>
    </lineage>
</organism>
<dbReference type="EMBL" id="CP013862">
    <property type="protein sequence ID" value="ALX47173.1"/>
    <property type="molecule type" value="Genomic_DNA"/>
</dbReference>
<keyword evidence="5" id="KW-1185">Reference proteome</keyword>
<evidence type="ECO:0000259" key="2">
    <source>
        <dbReference type="Pfam" id="PF01458"/>
    </source>
</evidence>
<dbReference type="InterPro" id="IPR055346">
    <property type="entry name" value="Fe-S_cluster_assembly_SufBD"/>
</dbReference>
<dbReference type="PANTHER" id="PTHR30508">
    <property type="entry name" value="FES CLUSTER ASSEMBLY PROTEIN SUF"/>
    <property type="match status" value="1"/>
</dbReference>
<sequence>MTVETKLPYDKDYITQFSNDKNEPDWMRDLRLQALEQADSLEMPTPDKTNITKWNFSHFKHDAAKGEKIASRDQLPEEILDFLDEEKDQENLLIQRNHTVAYEALAKELEDIGVIFTDIHTAMREHSDLVKRYYMKDAVSIDENRLTALHAALMNGGVFVYVPKNVQIEEPLQVIFWQEDPEASMFNHVLVVADDNSSLTYVENYFSQNREQETVANIVTEVIANNNAQISFGGVDNFAEGTTTYINRRGVTYRDARIEWALGQMNDGNTVSENVTHLVGENSWSNAKTVTVGRGKQSQNFTSKIVHFGKFTEGHILQHGVMKGSARSIFNGIGKIEHGASKSNAEQESRVLMLSEKARGDANPILLIDEDDVEAGHAASVGRVDPFQMYYLMSRGISRHEAERLVIHGFLAPVVNQLPIDSVKNQLRQVIERKVY</sequence>
<dbReference type="GO" id="GO:0016226">
    <property type="term" value="P:iron-sulfur cluster assembly"/>
    <property type="evidence" value="ECO:0007669"/>
    <property type="project" value="InterPro"/>
</dbReference>
<dbReference type="InterPro" id="IPR000825">
    <property type="entry name" value="SUF_FeS_clus_asmbl_SufBD_core"/>
</dbReference>
<dbReference type="NCBIfam" id="TIGR01981">
    <property type="entry name" value="sufD"/>
    <property type="match status" value="1"/>
</dbReference>
<dbReference type="Pfam" id="PF19295">
    <property type="entry name" value="SufBD_N"/>
    <property type="match status" value="1"/>
</dbReference>
<comment type="similarity">
    <text evidence="1">Belongs to the iron-sulfur cluster assembly SufBD family.</text>
</comment>
<dbReference type="Proteomes" id="UP000050331">
    <property type="component" value="Chromosome"/>
</dbReference>
<gene>
    <name evidence="4" type="ORF">AOX59_00285</name>
</gene>
<evidence type="ECO:0000259" key="3">
    <source>
        <dbReference type="Pfam" id="PF19295"/>
    </source>
</evidence>
<evidence type="ECO:0000313" key="5">
    <source>
        <dbReference type="Proteomes" id="UP000050331"/>
    </source>
</evidence>